<dbReference type="HOGENOM" id="CLU_367641_0_0_1"/>
<dbReference type="SUPFAM" id="SSF48371">
    <property type="entry name" value="ARM repeat"/>
    <property type="match status" value="1"/>
</dbReference>
<reference evidence="1 2" key="1">
    <citation type="journal article" date="2014" name="Genome Announc.">
        <title>Genome Sequence of the Microsporidian Species Nematocida sp1 Strain ERTm6 (ATCC PRA-372).</title>
        <authorList>
            <person name="Bakowski M.A."/>
            <person name="Priest M."/>
            <person name="Young S."/>
            <person name="Cuomo C.A."/>
            <person name="Troemel E.R."/>
        </authorList>
    </citation>
    <scope>NUCLEOTIDE SEQUENCE [LARGE SCALE GENOMIC DNA]</scope>
    <source>
        <strain evidence="1 2">ERTm6</strain>
    </source>
</reference>
<dbReference type="InterPro" id="IPR016024">
    <property type="entry name" value="ARM-type_fold"/>
</dbReference>
<evidence type="ECO:0000313" key="2">
    <source>
        <dbReference type="Proteomes" id="UP000054524"/>
    </source>
</evidence>
<gene>
    <name evidence="1" type="ORF">NESG_02401</name>
</gene>
<dbReference type="Proteomes" id="UP000054524">
    <property type="component" value="Unassembled WGS sequence"/>
</dbReference>
<comment type="caution">
    <text evidence="1">The sequence shown here is derived from an EMBL/GenBank/DDBJ whole genome shotgun (WGS) entry which is preliminary data.</text>
</comment>
<accession>A0A086IZ63</accession>
<dbReference type="GeneID" id="77677374"/>
<protein>
    <submittedName>
        <fullName evidence="1">Uncharacterized protein</fullName>
    </submittedName>
</protein>
<dbReference type="EMBL" id="AKIJ01000006">
    <property type="protein sequence ID" value="KFG25181.1"/>
    <property type="molecule type" value="Genomic_DNA"/>
</dbReference>
<dbReference type="AlphaFoldDB" id="A0A086IZ63"/>
<organism evidence="1 2">
    <name type="scientific">Nematocida ausubeli (strain ATCC PRA-371 / ERTm2)</name>
    <name type="common">Nematode killer fungus</name>
    <dbReference type="NCBI Taxonomy" id="1913371"/>
    <lineage>
        <taxon>Eukaryota</taxon>
        <taxon>Fungi</taxon>
        <taxon>Fungi incertae sedis</taxon>
        <taxon>Microsporidia</taxon>
        <taxon>Nematocida</taxon>
    </lineage>
</organism>
<dbReference type="RefSeq" id="XP_052903736.1">
    <property type="nucleotide sequence ID" value="XM_053050005.1"/>
</dbReference>
<proteinExistence type="predicted"/>
<keyword evidence="2" id="KW-1185">Reference proteome</keyword>
<name>A0A086IZ63_NEMA1</name>
<sequence length="757" mass="86549">MHDLKEYGEEQLLELSHLLQMEISEKTDPSEIAAKLTEDVIESVEKTNIAEKAESLGGSKIRSIRVVYSLVITALYDKIVKNHPERIVEIFPYIEGRIRDKDRRIRQHVVSFVFRNVTALTSENINLHIITKTIIDLLKNRNKQVRFFYLKMISSNTNAFAEMMSLRDVKYLVNTLALLCECYQQEKRPIAGLMRRAVAICARLKYLGKLQLIGMFPLFEACDFSSAEILPFVQKLYKRCEKELVNTGFIRTLEEHRERNKHGHIYRNLLLLLQHGLNQKLSIFEKYSADVYSIDVEETRLHIFKLLRESKYNTNPSLFLSDVKNMFNVLPERKSPDLCEILLAAYFAYVQEGLVSLGEFKDKVMYTFKTEKHSKQGILSFLDSLVKTVQMKNPQQPSNSTLGAGPSTLNPSNISTAPITASLNNQSEVFSLQSINLTQSDLLQEEGGLQINREGDMNTNENYSDLNKSKEVIEKRPSSEVSAELAQTLFSLIKEILHHLVEHKEEELELFLNYFNPFEYSTGLPLYSITNTVTFYCVLWYVHTIQPQSTLPDPCAPTSVQIQKITHCDFDISLEFYSVLYILAETSSQFMSTLKDEMFVQISVYIESALSSIRGSRDYLLSNYNELSYSIDGLISQLDKKNCTQEATQQILKHNISSVVSLLLYLLNAPNTQRSMQAIKEYACTVQIKPADIEIAKKYGIISAKTMRKFEKFMSMTNKETKASAAEIDLSSVTEHSISTNLDTNIIEGMSKIDDNK</sequence>
<evidence type="ECO:0000313" key="1">
    <source>
        <dbReference type="EMBL" id="KFG25181.1"/>
    </source>
</evidence>